<evidence type="ECO:0000313" key="1">
    <source>
        <dbReference type="EMBL" id="KAF9476398.1"/>
    </source>
</evidence>
<comment type="caution">
    <text evidence="1">The sequence shown here is derived from an EMBL/GenBank/DDBJ whole genome shotgun (WGS) entry which is preliminary data.</text>
</comment>
<keyword evidence="2" id="KW-1185">Reference proteome</keyword>
<accession>A0A9P5YWG4</accession>
<organism evidence="1 2">
    <name type="scientific">Pholiota conissans</name>
    <dbReference type="NCBI Taxonomy" id="109636"/>
    <lineage>
        <taxon>Eukaryota</taxon>
        <taxon>Fungi</taxon>
        <taxon>Dikarya</taxon>
        <taxon>Basidiomycota</taxon>
        <taxon>Agaricomycotina</taxon>
        <taxon>Agaricomycetes</taxon>
        <taxon>Agaricomycetidae</taxon>
        <taxon>Agaricales</taxon>
        <taxon>Agaricineae</taxon>
        <taxon>Strophariaceae</taxon>
        <taxon>Pholiota</taxon>
    </lineage>
</organism>
<name>A0A9P5YWG4_9AGAR</name>
<protein>
    <submittedName>
        <fullName evidence="1">Uncharacterized protein</fullName>
    </submittedName>
</protein>
<dbReference type="Proteomes" id="UP000807469">
    <property type="component" value="Unassembled WGS sequence"/>
</dbReference>
<evidence type="ECO:0000313" key="2">
    <source>
        <dbReference type="Proteomes" id="UP000807469"/>
    </source>
</evidence>
<reference evidence="1" key="1">
    <citation type="submission" date="2020-11" db="EMBL/GenBank/DDBJ databases">
        <authorList>
            <consortium name="DOE Joint Genome Institute"/>
            <person name="Ahrendt S."/>
            <person name="Riley R."/>
            <person name="Andreopoulos W."/>
            <person name="Labutti K."/>
            <person name="Pangilinan J."/>
            <person name="Ruiz-Duenas F.J."/>
            <person name="Barrasa J.M."/>
            <person name="Sanchez-Garcia M."/>
            <person name="Camarero S."/>
            <person name="Miyauchi S."/>
            <person name="Serrano A."/>
            <person name="Linde D."/>
            <person name="Babiker R."/>
            <person name="Drula E."/>
            <person name="Ayuso-Fernandez I."/>
            <person name="Pacheco R."/>
            <person name="Padilla G."/>
            <person name="Ferreira P."/>
            <person name="Barriuso J."/>
            <person name="Kellner H."/>
            <person name="Castanera R."/>
            <person name="Alfaro M."/>
            <person name="Ramirez L."/>
            <person name="Pisabarro A.G."/>
            <person name="Kuo A."/>
            <person name="Tritt A."/>
            <person name="Lipzen A."/>
            <person name="He G."/>
            <person name="Yan M."/>
            <person name="Ng V."/>
            <person name="Cullen D."/>
            <person name="Martin F."/>
            <person name="Rosso M.-N."/>
            <person name="Henrissat B."/>
            <person name="Hibbett D."/>
            <person name="Martinez A.T."/>
            <person name="Grigoriev I.V."/>
        </authorList>
    </citation>
    <scope>NUCLEOTIDE SEQUENCE</scope>
    <source>
        <strain evidence="1">CIRM-BRFM 674</strain>
    </source>
</reference>
<proteinExistence type="predicted"/>
<gene>
    <name evidence="1" type="ORF">BDN70DRAFT_174901</name>
</gene>
<dbReference type="AlphaFoldDB" id="A0A9P5YWG4"/>
<sequence length="180" mass="20996">MSILGDHNWESEWFLKQRRLYYILPRGSNYCLCPEGVMLARLSADFRRMFVARVRCVQGRVIDIFDSEELRMWNTIEPGSMKGFMFVLYRIASRSDAFPREATGALLFFHLRQTFHHYSLSGIEDLPYPLETITSVQKAYVAQCLISLYSAKPPFTITWAARTQRQSQKGELKRVSKDPQ</sequence>
<dbReference type="EMBL" id="MU155296">
    <property type="protein sequence ID" value="KAF9476398.1"/>
    <property type="molecule type" value="Genomic_DNA"/>
</dbReference>